<feature type="domain" description="HTH lysR-type" evidence="5">
    <location>
        <begin position="10"/>
        <end position="59"/>
    </location>
</feature>
<dbReference type="PANTHER" id="PTHR30346:SF28">
    <property type="entry name" value="HTH-TYPE TRANSCRIPTIONAL REGULATOR CYNR"/>
    <property type="match status" value="1"/>
</dbReference>
<keyword evidence="7" id="KW-1185">Reference proteome</keyword>
<dbReference type="PROSITE" id="PS50931">
    <property type="entry name" value="HTH_LYSR"/>
    <property type="match status" value="1"/>
</dbReference>
<evidence type="ECO:0000256" key="2">
    <source>
        <dbReference type="ARBA" id="ARBA00023015"/>
    </source>
</evidence>
<evidence type="ECO:0000259" key="5">
    <source>
        <dbReference type="PROSITE" id="PS50931"/>
    </source>
</evidence>
<sequence length="291" mass="33027">MIDNYLWTELVAFAQYKTLAQTAAKLHVTQPTITRGMKKLEDDLGVQLFKRQPNRISLTKTGELAVQEAQAIVAANEQAVEKIQNFAQSQQVITIGATIPGPLILLKSLQAQLPKQVQLTAQLQQTNIPDLLNRRKFTLLLSDQEIFTDQIESRFLGTERLAVNLNQFMYQANQSAITFKELKGLSFLVLADIGAWNNVINQNIPETKFLYQQQSATFSEITKYSDFPFFSTNLSKFDPQFDQRNNSEDSRIELPITDDAAHMPIYGSYLKSQKPALKVILTEIVQNWPQD</sequence>
<dbReference type="PRINTS" id="PR00039">
    <property type="entry name" value="HTHLYSR"/>
</dbReference>
<dbReference type="InterPro" id="IPR036390">
    <property type="entry name" value="WH_DNA-bd_sf"/>
</dbReference>
<dbReference type="PANTHER" id="PTHR30346">
    <property type="entry name" value="TRANSCRIPTIONAL DUAL REGULATOR HCAR-RELATED"/>
    <property type="match status" value="1"/>
</dbReference>
<protein>
    <submittedName>
        <fullName evidence="6">LysR family transcriptional regulator</fullName>
    </submittedName>
</protein>
<dbReference type="RefSeq" id="WP_137638148.1">
    <property type="nucleotide sequence ID" value="NZ_BJDN01000019.1"/>
</dbReference>
<dbReference type="SUPFAM" id="SSF46785">
    <property type="entry name" value="Winged helix' DNA-binding domain"/>
    <property type="match status" value="1"/>
</dbReference>
<dbReference type="InterPro" id="IPR036388">
    <property type="entry name" value="WH-like_DNA-bd_sf"/>
</dbReference>
<keyword evidence="2" id="KW-0805">Transcription regulation</keyword>
<keyword evidence="4" id="KW-0804">Transcription</keyword>
<evidence type="ECO:0000256" key="1">
    <source>
        <dbReference type="ARBA" id="ARBA00009437"/>
    </source>
</evidence>
<name>A0ABW3EC49_9LACO</name>
<organism evidence="6 7">
    <name type="scientific">Loigolactobacillus binensis</name>
    <dbReference type="NCBI Taxonomy" id="2559922"/>
    <lineage>
        <taxon>Bacteria</taxon>
        <taxon>Bacillati</taxon>
        <taxon>Bacillota</taxon>
        <taxon>Bacilli</taxon>
        <taxon>Lactobacillales</taxon>
        <taxon>Lactobacillaceae</taxon>
        <taxon>Loigolactobacillus</taxon>
    </lineage>
</organism>
<reference evidence="7" key="1">
    <citation type="journal article" date="2019" name="Int. J. Syst. Evol. Microbiol.">
        <title>The Global Catalogue of Microorganisms (GCM) 10K type strain sequencing project: providing services to taxonomists for standard genome sequencing and annotation.</title>
        <authorList>
            <consortium name="The Broad Institute Genomics Platform"/>
            <consortium name="The Broad Institute Genome Sequencing Center for Infectious Disease"/>
            <person name="Wu L."/>
            <person name="Ma J."/>
        </authorList>
    </citation>
    <scope>NUCLEOTIDE SEQUENCE [LARGE SCALE GENOMIC DNA]</scope>
    <source>
        <strain evidence="7">CCM 8925</strain>
    </source>
</reference>
<dbReference type="InterPro" id="IPR000847">
    <property type="entry name" value="LysR_HTH_N"/>
</dbReference>
<proteinExistence type="inferred from homology"/>
<evidence type="ECO:0000256" key="3">
    <source>
        <dbReference type="ARBA" id="ARBA00023125"/>
    </source>
</evidence>
<evidence type="ECO:0000256" key="4">
    <source>
        <dbReference type="ARBA" id="ARBA00023163"/>
    </source>
</evidence>
<evidence type="ECO:0000313" key="7">
    <source>
        <dbReference type="Proteomes" id="UP001597104"/>
    </source>
</evidence>
<dbReference type="Pfam" id="PF00126">
    <property type="entry name" value="HTH_1"/>
    <property type="match status" value="1"/>
</dbReference>
<keyword evidence="3" id="KW-0238">DNA-binding</keyword>
<evidence type="ECO:0000313" key="6">
    <source>
        <dbReference type="EMBL" id="MFD0897843.1"/>
    </source>
</evidence>
<comment type="similarity">
    <text evidence="1">Belongs to the LysR transcriptional regulatory family.</text>
</comment>
<comment type="caution">
    <text evidence="6">The sequence shown here is derived from an EMBL/GenBank/DDBJ whole genome shotgun (WGS) entry which is preliminary data.</text>
</comment>
<accession>A0ABW3EC49</accession>
<dbReference type="Proteomes" id="UP001597104">
    <property type="component" value="Unassembled WGS sequence"/>
</dbReference>
<gene>
    <name evidence="6" type="ORF">ACFQZ7_08920</name>
</gene>
<dbReference type="Gene3D" id="1.10.10.10">
    <property type="entry name" value="Winged helix-like DNA-binding domain superfamily/Winged helix DNA-binding domain"/>
    <property type="match status" value="1"/>
</dbReference>
<dbReference type="EMBL" id="JBHTIO010000042">
    <property type="protein sequence ID" value="MFD0897843.1"/>
    <property type="molecule type" value="Genomic_DNA"/>
</dbReference>